<evidence type="ECO:0000313" key="1">
    <source>
        <dbReference type="EMBL" id="KAK1865207.1"/>
    </source>
</evidence>
<name>A0ACC3C4W4_PYRYE</name>
<dbReference type="EMBL" id="CM020619">
    <property type="protein sequence ID" value="KAK1865207.1"/>
    <property type="molecule type" value="Genomic_DNA"/>
</dbReference>
<organism evidence="1 2">
    <name type="scientific">Pyropia yezoensis</name>
    <name type="common">Susabi-nori</name>
    <name type="synonym">Porphyra yezoensis</name>
    <dbReference type="NCBI Taxonomy" id="2788"/>
    <lineage>
        <taxon>Eukaryota</taxon>
        <taxon>Rhodophyta</taxon>
        <taxon>Bangiophyceae</taxon>
        <taxon>Bangiales</taxon>
        <taxon>Bangiaceae</taxon>
        <taxon>Pyropia</taxon>
    </lineage>
</organism>
<protein>
    <submittedName>
        <fullName evidence="1">Uncharacterized protein</fullName>
    </submittedName>
</protein>
<evidence type="ECO:0000313" key="2">
    <source>
        <dbReference type="Proteomes" id="UP000798662"/>
    </source>
</evidence>
<accession>A0ACC3C4W4</accession>
<sequence>MVGVCVRASVDGGGGGGGGAGQGRLDPHRVARGGRHPPPVRAGGRGEEAQRRGDPFGGLCEPRPGRVLPNAPQDGPHRVSNDCLPLLVGALPMEGGWGRWRGGGGTADGAPTSPRAIHRHRGGDTTATAAATAAAVAAATAATTIHCRPTRPTPSPHVTVGCAGTRTRRRRGLPRRRRTPPRRR</sequence>
<keyword evidence="2" id="KW-1185">Reference proteome</keyword>
<reference evidence="1" key="1">
    <citation type="submission" date="2019-11" db="EMBL/GenBank/DDBJ databases">
        <title>Nori genome reveals adaptations in red seaweeds to the harsh intertidal environment.</title>
        <authorList>
            <person name="Wang D."/>
            <person name="Mao Y."/>
        </authorList>
    </citation>
    <scope>NUCLEOTIDE SEQUENCE</scope>
    <source>
        <tissue evidence="1">Gametophyte</tissue>
    </source>
</reference>
<gene>
    <name evidence="1" type="ORF">I4F81_007741</name>
</gene>
<comment type="caution">
    <text evidence="1">The sequence shown here is derived from an EMBL/GenBank/DDBJ whole genome shotgun (WGS) entry which is preliminary data.</text>
</comment>
<dbReference type="Proteomes" id="UP000798662">
    <property type="component" value="Chromosome 2"/>
</dbReference>
<proteinExistence type="predicted"/>